<dbReference type="Gene3D" id="1.10.10.1320">
    <property type="entry name" value="Anti-sigma factor, zinc-finger domain"/>
    <property type="match status" value="1"/>
</dbReference>
<evidence type="ECO:0000256" key="3">
    <source>
        <dbReference type="ARBA" id="ARBA00023082"/>
    </source>
</evidence>
<dbReference type="InterPro" id="IPR013324">
    <property type="entry name" value="RNA_pol_sigma_r3/r4-like"/>
</dbReference>
<comment type="caution">
    <text evidence="8">The sequence shown here is derived from an EMBL/GenBank/DDBJ whole genome shotgun (WGS) entry which is preliminary data.</text>
</comment>
<dbReference type="Gene3D" id="1.10.1740.10">
    <property type="match status" value="1"/>
</dbReference>
<dbReference type="OrthoDB" id="4990598at2"/>
<dbReference type="InterPro" id="IPR007627">
    <property type="entry name" value="RNA_pol_sigma70_r2"/>
</dbReference>
<organism evidence="8 9">
    <name type="scientific">Amycolatopsis vancoresmycina DSM 44592</name>
    <dbReference type="NCBI Taxonomy" id="1292037"/>
    <lineage>
        <taxon>Bacteria</taxon>
        <taxon>Bacillati</taxon>
        <taxon>Actinomycetota</taxon>
        <taxon>Actinomycetes</taxon>
        <taxon>Pseudonocardiales</taxon>
        <taxon>Pseudonocardiaceae</taxon>
        <taxon>Amycolatopsis</taxon>
    </lineage>
</organism>
<dbReference type="eggNOG" id="COG1595">
    <property type="taxonomic scope" value="Bacteria"/>
</dbReference>
<feature type="compositionally biased region" description="Low complexity" evidence="6">
    <location>
        <begin position="428"/>
        <end position="438"/>
    </location>
</feature>
<name>R1HMI4_9PSEU</name>
<dbReference type="InterPro" id="IPR041916">
    <property type="entry name" value="Anti_sigma_zinc_sf"/>
</dbReference>
<feature type="compositionally biased region" description="Basic and acidic residues" evidence="6">
    <location>
        <begin position="439"/>
        <end position="465"/>
    </location>
</feature>
<feature type="compositionally biased region" description="Gly residues" evidence="6">
    <location>
        <begin position="390"/>
        <end position="427"/>
    </location>
</feature>
<dbReference type="SUPFAM" id="SSF88946">
    <property type="entry name" value="Sigma2 domain of RNA polymerase sigma factors"/>
    <property type="match status" value="1"/>
</dbReference>
<keyword evidence="3" id="KW-0731">Sigma factor</keyword>
<dbReference type="Proteomes" id="UP000014139">
    <property type="component" value="Unassembled WGS sequence"/>
</dbReference>
<dbReference type="GO" id="GO:0003677">
    <property type="term" value="F:DNA binding"/>
    <property type="evidence" value="ECO:0007669"/>
    <property type="project" value="UniProtKB-KW"/>
</dbReference>
<feature type="domain" description="RNA polymerase sigma-70 region 2" evidence="7">
    <location>
        <begin position="36"/>
        <end position="103"/>
    </location>
</feature>
<accession>R1HMI4</accession>
<feature type="region of interest" description="Disordered" evidence="6">
    <location>
        <begin position="312"/>
        <end position="465"/>
    </location>
</feature>
<evidence type="ECO:0000313" key="9">
    <source>
        <dbReference type="Proteomes" id="UP000014139"/>
    </source>
</evidence>
<keyword evidence="5" id="KW-0804">Transcription</keyword>
<keyword evidence="4" id="KW-0238">DNA-binding</keyword>
<evidence type="ECO:0000256" key="5">
    <source>
        <dbReference type="ARBA" id="ARBA00023163"/>
    </source>
</evidence>
<dbReference type="Gene3D" id="1.10.10.10">
    <property type="entry name" value="Winged helix-like DNA-binding domain superfamily/Winged helix DNA-binding domain"/>
    <property type="match status" value="1"/>
</dbReference>
<feature type="compositionally biased region" description="Low complexity" evidence="6">
    <location>
        <begin position="343"/>
        <end position="362"/>
    </location>
</feature>
<keyword evidence="2" id="KW-0805">Transcription regulation</keyword>
<evidence type="ECO:0000256" key="1">
    <source>
        <dbReference type="ARBA" id="ARBA00010641"/>
    </source>
</evidence>
<dbReference type="Pfam" id="PF04542">
    <property type="entry name" value="Sigma70_r2"/>
    <property type="match status" value="1"/>
</dbReference>
<dbReference type="PANTHER" id="PTHR43133:SF8">
    <property type="entry name" value="RNA POLYMERASE SIGMA FACTOR HI_1459-RELATED"/>
    <property type="match status" value="1"/>
</dbReference>
<dbReference type="InterPro" id="IPR014284">
    <property type="entry name" value="RNA_pol_sigma-70_dom"/>
</dbReference>
<gene>
    <name evidence="8" type="ORF">H480_40265</name>
</gene>
<dbReference type="NCBIfam" id="TIGR02937">
    <property type="entry name" value="sigma70-ECF"/>
    <property type="match status" value="1"/>
</dbReference>
<dbReference type="PATRIC" id="fig|1292037.4.peg.7547"/>
<dbReference type="InterPro" id="IPR013325">
    <property type="entry name" value="RNA_pol_sigma_r2"/>
</dbReference>
<evidence type="ECO:0000256" key="2">
    <source>
        <dbReference type="ARBA" id="ARBA00023015"/>
    </source>
</evidence>
<evidence type="ECO:0000256" key="6">
    <source>
        <dbReference type="SAM" id="MobiDB-lite"/>
    </source>
</evidence>
<dbReference type="SUPFAM" id="SSF88659">
    <property type="entry name" value="Sigma3 and sigma4 domains of RNA polymerase sigma factors"/>
    <property type="match status" value="1"/>
</dbReference>
<evidence type="ECO:0000256" key="4">
    <source>
        <dbReference type="ARBA" id="ARBA00023125"/>
    </source>
</evidence>
<reference evidence="8 9" key="1">
    <citation type="submission" date="2013-02" db="EMBL/GenBank/DDBJ databases">
        <title>Draft genome sequence of Amycolatopsis vancoresmycina strain DSM 44592T.</title>
        <authorList>
            <person name="Kumar S."/>
            <person name="Kaur N."/>
            <person name="Kaur C."/>
            <person name="Raghava G.P.S."/>
            <person name="Mayilraj S."/>
        </authorList>
    </citation>
    <scope>NUCLEOTIDE SEQUENCE [LARGE SCALE GENOMIC DNA]</scope>
    <source>
        <strain evidence="8 9">DSM 44592</strain>
    </source>
</reference>
<keyword evidence="9" id="KW-1185">Reference proteome</keyword>
<sequence>MVTEVAPAAAGTTDAPSDAALIAAVRGGDIAAYGELYDRHLVAARRVAAAIAADQAEREDLIAEGFTRVLRILRNGEGPDEDFRPYLLTTIRNTMISWRRRDSAVSLVAEVPDVLPGAGSDEPVGSRLHATVAADAFASLPERWRTVLWRTEIDGDPPARIAEDLGMTPNGVAALAYRAREGLRQAYLDQHVPAARRRNCRVVSGQLAKFVRDGISDHKAHRVAAHLERCADCRELAAGLRQLNSELPAAMAPLILGVPIVSQWLSATGSLASSGAAAGATGTSASALSWATAAKVAAAGAALVTTVTIGASTSSDAPSPSLPGSDGTTSQPGRSGPQDGSRAGVPPGGVAPASGAAVTTSVPPGVEPTGAQPADGSTGTPGAGESSAGTGNGNGNNGNGNGNNGNGNGNNGNGNGNNGNGNNGNGLGNDPAAKSSKQAAKESSKAAKESSKASKKAEKTKNPGE</sequence>
<proteinExistence type="inferred from homology"/>
<evidence type="ECO:0000259" key="7">
    <source>
        <dbReference type="Pfam" id="PF04542"/>
    </source>
</evidence>
<dbReference type="EMBL" id="AOUO01000693">
    <property type="protein sequence ID" value="EOD61601.1"/>
    <property type="molecule type" value="Genomic_DNA"/>
</dbReference>
<dbReference type="InterPro" id="IPR039425">
    <property type="entry name" value="RNA_pol_sigma-70-like"/>
</dbReference>
<dbReference type="AlphaFoldDB" id="R1HMI4"/>
<comment type="similarity">
    <text evidence="1">Belongs to the sigma-70 factor family. ECF subfamily.</text>
</comment>
<dbReference type="GO" id="GO:0006352">
    <property type="term" value="P:DNA-templated transcription initiation"/>
    <property type="evidence" value="ECO:0007669"/>
    <property type="project" value="InterPro"/>
</dbReference>
<evidence type="ECO:0000313" key="8">
    <source>
        <dbReference type="EMBL" id="EOD61601.1"/>
    </source>
</evidence>
<protein>
    <submittedName>
        <fullName evidence="8">RNA polymerase sigma factor</fullName>
    </submittedName>
</protein>
<dbReference type="GO" id="GO:0016987">
    <property type="term" value="F:sigma factor activity"/>
    <property type="evidence" value="ECO:0007669"/>
    <property type="project" value="UniProtKB-KW"/>
</dbReference>
<dbReference type="InterPro" id="IPR036388">
    <property type="entry name" value="WH-like_DNA-bd_sf"/>
</dbReference>
<dbReference type="PANTHER" id="PTHR43133">
    <property type="entry name" value="RNA POLYMERASE ECF-TYPE SIGMA FACTO"/>
    <property type="match status" value="1"/>
</dbReference>